<sequence>MSNVVIRIASEFVGAPAFKKAASSTDKLTKSVKSLGRAFGVGLSVAAVSAFGKATVRAFAEDEAAAAKLAKVVDNLGIGFANVEIAKFIGDLETTSGVLDDSLRPAFQALLTTTGSLEASQKSLSQAIDISRGSGFDLVTVANDLGKAYIGNTRGLVKYNLGLSKAELATMSFAEIQAKLNEQFTGSNAAYLETYAGKLSVLKVAADNAKEAIGKGIVDALGTLAGDTSITELANKISSIATGIADFIRGFAIGLRDLAQMPIIKQLLQIIKFIGEKVYNATGKVFVDAGAAQRLQQEKLQRKQDLLTEKEKAAALAKMEAAAKKRAQDLAKATKKATDEQKKADALKKAGNIFDMDQIQVIAALKGKVTDEERKRLELQLAILTGNSVEASKLSGEIAKSQGLTEKLTAYLSDLPKASNPFSSWAQYLDAIEAQAKRVATLSMGGGSSTSTSSPVIPSYNGGAIDAVLGSYGSGATSVRADASGNVNVYIGGSVVSEGDLVEAVANGLLNRSLSGSPSAIGRLKGSFAG</sequence>
<gene>
    <name evidence="1" type="ORF">UFOVP539_23</name>
</gene>
<accession>A0A6J5MQ72</accession>
<protein>
    <submittedName>
        <fullName evidence="1">Uncharacterized protein</fullName>
    </submittedName>
</protein>
<proteinExistence type="predicted"/>
<dbReference type="EMBL" id="LR796513">
    <property type="protein sequence ID" value="CAB4149275.1"/>
    <property type="molecule type" value="Genomic_DNA"/>
</dbReference>
<organism evidence="1">
    <name type="scientific">uncultured Caudovirales phage</name>
    <dbReference type="NCBI Taxonomy" id="2100421"/>
    <lineage>
        <taxon>Viruses</taxon>
        <taxon>Duplodnaviria</taxon>
        <taxon>Heunggongvirae</taxon>
        <taxon>Uroviricota</taxon>
        <taxon>Caudoviricetes</taxon>
        <taxon>Peduoviridae</taxon>
        <taxon>Maltschvirus</taxon>
        <taxon>Maltschvirus maltsch</taxon>
    </lineage>
</organism>
<name>A0A6J5MQ72_9CAUD</name>
<reference evidence="1" key="1">
    <citation type="submission" date="2020-04" db="EMBL/GenBank/DDBJ databases">
        <authorList>
            <person name="Chiriac C."/>
            <person name="Salcher M."/>
            <person name="Ghai R."/>
            <person name="Kavagutti S V."/>
        </authorList>
    </citation>
    <scope>NUCLEOTIDE SEQUENCE</scope>
</reference>
<evidence type="ECO:0000313" key="1">
    <source>
        <dbReference type="EMBL" id="CAB4149275.1"/>
    </source>
</evidence>